<dbReference type="GO" id="GO:0046872">
    <property type="term" value="F:metal ion binding"/>
    <property type="evidence" value="ECO:0007669"/>
    <property type="project" value="UniProtKB-KW"/>
</dbReference>
<evidence type="ECO:0000256" key="9">
    <source>
        <dbReference type="ARBA" id="ARBA00023049"/>
    </source>
</evidence>
<dbReference type="SMART" id="SM00228">
    <property type="entry name" value="PDZ"/>
    <property type="match status" value="1"/>
</dbReference>
<dbReference type="InterPro" id="IPR041489">
    <property type="entry name" value="PDZ_6"/>
</dbReference>
<keyword evidence="6 11" id="KW-0378">Hydrolase</keyword>
<dbReference type="Proteomes" id="UP000228689">
    <property type="component" value="Unassembled WGS sequence"/>
</dbReference>
<dbReference type="PROSITE" id="PS50106">
    <property type="entry name" value="PDZ"/>
    <property type="match status" value="1"/>
</dbReference>
<evidence type="ECO:0000256" key="6">
    <source>
        <dbReference type="ARBA" id="ARBA00022801"/>
    </source>
</evidence>
<keyword evidence="5 11" id="KW-0812">Transmembrane</keyword>
<dbReference type="InterPro" id="IPR004387">
    <property type="entry name" value="Pept_M50_Zn"/>
</dbReference>
<dbReference type="EC" id="3.4.24.-" evidence="11"/>
<protein>
    <recommendedName>
        <fullName evidence="11">Zinc metalloprotease</fullName>
        <ecNumber evidence="11">3.4.24.-</ecNumber>
    </recommendedName>
</protein>
<feature type="domain" description="PDZ" evidence="12">
    <location>
        <begin position="114"/>
        <end position="161"/>
    </location>
</feature>
<reference evidence="14" key="1">
    <citation type="submission" date="2017-09" db="EMBL/GenBank/DDBJ databases">
        <title>Depth-based differentiation of microbial function through sediment-hosted aquifers and enrichment of novel symbionts in the deep terrestrial subsurface.</title>
        <authorList>
            <person name="Probst A.J."/>
            <person name="Ladd B."/>
            <person name="Jarett J.K."/>
            <person name="Geller-Mcgrath D.E."/>
            <person name="Sieber C.M.K."/>
            <person name="Emerson J.B."/>
            <person name="Anantharaman K."/>
            <person name="Thomas B.C."/>
            <person name="Malmstrom R."/>
            <person name="Stieglmeier M."/>
            <person name="Klingl A."/>
            <person name="Woyke T."/>
            <person name="Ryan C.M."/>
            <person name="Banfield J.F."/>
        </authorList>
    </citation>
    <scope>NUCLEOTIDE SEQUENCE [LARGE SCALE GENOMIC DNA]</scope>
</reference>
<evidence type="ECO:0000256" key="1">
    <source>
        <dbReference type="ARBA" id="ARBA00001947"/>
    </source>
</evidence>
<feature type="transmembrane region" description="Helical" evidence="11">
    <location>
        <begin position="229"/>
        <end position="248"/>
    </location>
</feature>
<keyword evidence="8 11" id="KW-1133">Transmembrane helix</keyword>
<comment type="subcellular location">
    <subcellularLocation>
        <location evidence="2">Membrane</location>
        <topology evidence="2">Multi-pass membrane protein</topology>
    </subcellularLocation>
</comment>
<dbReference type="InterPro" id="IPR036034">
    <property type="entry name" value="PDZ_sf"/>
</dbReference>
<dbReference type="CDD" id="cd06163">
    <property type="entry name" value="S2P-M50_PDZ_RseP-like"/>
    <property type="match status" value="1"/>
</dbReference>
<keyword evidence="9 11" id="KW-0482">Metalloprotease</keyword>
<dbReference type="PANTHER" id="PTHR42837">
    <property type="entry name" value="REGULATOR OF SIGMA-E PROTEASE RSEP"/>
    <property type="match status" value="1"/>
</dbReference>
<dbReference type="AlphaFoldDB" id="A0A2M7RG60"/>
<name>A0A2M7RG60_9BACT</name>
<comment type="cofactor">
    <cofactor evidence="1 11">
        <name>Zn(2+)</name>
        <dbReference type="ChEBI" id="CHEBI:29105"/>
    </cofactor>
</comment>
<evidence type="ECO:0000256" key="8">
    <source>
        <dbReference type="ARBA" id="ARBA00022989"/>
    </source>
</evidence>
<keyword evidence="4 13" id="KW-0645">Protease</keyword>
<evidence type="ECO:0000256" key="4">
    <source>
        <dbReference type="ARBA" id="ARBA00022670"/>
    </source>
</evidence>
<dbReference type="EMBL" id="PFMC01000013">
    <property type="protein sequence ID" value="PIY95336.1"/>
    <property type="molecule type" value="Genomic_DNA"/>
</dbReference>
<dbReference type="SUPFAM" id="SSF50156">
    <property type="entry name" value="PDZ domain-like"/>
    <property type="match status" value="1"/>
</dbReference>
<feature type="transmembrane region" description="Helical" evidence="11">
    <location>
        <begin position="279"/>
        <end position="299"/>
    </location>
</feature>
<dbReference type="NCBIfam" id="TIGR00054">
    <property type="entry name" value="RIP metalloprotease RseP"/>
    <property type="match status" value="1"/>
</dbReference>
<feature type="transmembrane region" description="Helical" evidence="11">
    <location>
        <begin position="254"/>
        <end position="272"/>
    </location>
</feature>
<comment type="caution">
    <text evidence="13">The sequence shown here is derived from an EMBL/GenBank/DDBJ whole genome shotgun (WGS) entry which is preliminary data.</text>
</comment>
<dbReference type="InterPro" id="IPR001478">
    <property type="entry name" value="PDZ"/>
</dbReference>
<gene>
    <name evidence="13" type="primary">rseP</name>
    <name evidence="13" type="ORF">COY67_00575</name>
</gene>
<feature type="transmembrane region" description="Helical" evidence="11">
    <location>
        <begin position="328"/>
        <end position="347"/>
    </location>
</feature>
<dbReference type="Pfam" id="PF02163">
    <property type="entry name" value="Peptidase_M50"/>
    <property type="match status" value="1"/>
</dbReference>
<keyword evidence="10 11" id="KW-0472">Membrane</keyword>
<evidence type="ECO:0000259" key="12">
    <source>
        <dbReference type="PROSITE" id="PS50106"/>
    </source>
</evidence>
<dbReference type="PANTHER" id="PTHR42837:SF2">
    <property type="entry name" value="MEMBRANE METALLOPROTEASE ARASP2, CHLOROPLASTIC-RELATED"/>
    <property type="match status" value="1"/>
</dbReference>
<evidence type="ECO:0000256" key="5">
    <source>
        <dbReference type="ARBA" id="ARBA00022692"/>
    </source>
</evidence>
<dbReference type="GO" id="GO:0016020">
    <property type="term" value="C:membrane"/>
    <property type="evidence" value="ECO:0007669"/>
    <property type="project" value="UniProtKB-SubCell"/>
</dbReference>
<dbReference type="Gene3D" id="2.30.42.10">
    <property type="match status" value="1"/>
</dbReference>
<organism evidence="13 14">
    <name type="scientific">Candidatus Komeilibacteria bacterium CG_4_10_14_0_8_um_filter_37_78</name>
    <dbReference type="NCBI Taxonomy" id="1974471"/>
    <lineage>
        <taxon>Bacteria</taxon>
        <taxon>Candidatus Komeiliibacteriota</taxon>
    </lineage>
</organism>
<evidence type="ECO:0000313" key="14">
    <source>
        <dbReference type="Proteomes" id="UP000228689"/>
    </source>
</evidence>
<comment type="similarity">
    <text evidence="3 11">Belongs to the peptidase M50B family.</text>
</comment>
<dbReference type="GO" id="GO:0004222">
    <property type="term" value="F:metalloendopeptidase activity"/>
    <property type="evidence" value="ECO:0007669"/>
    <property type="project" value="InterPro"/>
</dbReference>
<dbReference type="Pfam" id="PF17820">
    <property type="entry name" value="PDZ_6"/>
    <property type="match status" value="1"/>
</dbReference>
<evidence type="ECO:0000313" key="13">
    <source>
        <dbReference type="EMBL" id="PIY95336.1"/>
    </source>
</evidence>
<evidence type="ECO:0000256" key="10">
    <source>
        <dbReference type="ARBA" id="ARBA00023136"/>
    </source>
</evidence>
<evidence type="ECO:0000256" key="3">
    <source>
        <dbReference type="ARBA" id="ARBA00007931"/>
    </source>
</evidence>
<proteinExistence type="inferred from homology"/>
<sequence length="367" mass="40298">MFLTIITFIIILTIIVFAHELGHFWTARKLGVTVEEFGFGFPPRLWSFIKKKTVYSINWIPLGGFVRIKGESGEDRDAEDSFASKAAWKKAAILSAGVIMNVVLAFIALSIGFMMGLPTVVDQETAGVSVSDRAVQIVSVEEGSVAQSIGLEMGDRIVSIDQQVFSSDQQIIEYIQNDQDRILSLVVNRFGEDLSLEADLTGQEQSILGVYLATTGLVKYPWYRAIWEGLRATGYVLVQIVMAFYLIIKGLFVGVGPGLQVAGPVGVAVLTGQMAQLGFAYLLQFTALLSLNLAIINILPFPALDGGRLVFVLIEKIRRKPNNTNIEAMIHNTGFILLLFLMFVVTYKDIARNSVRIMGALKGLIGL</sequence>
<evidence type="ECO:0000256" key="7">
    <source>
        <dbReference type="ARBA" id="ARBA00022833"/>
    </source>
</evidence>
<keyword evidence="7 11" id="KW-0862">Zinc</keyword>
<feature type="transmembrane region" description="Helical" evidence="11">
    <location>
        <begin position="91"/>
        <end position="113"/>
    </location>
</feature>
<evidence type="ECO:0000256" key="11">
    <source>
        <dbReference type="RuleBase" id="RU362031"/>
    </source>
</evidence>
<dbReference type="InterPro" id="IPR008915">
    <property type="entry name" value="Peptidase_M50"/>
</dbReference>
<accession>A0A2M7RG60</accession>
<evidence type="ECO:0000256" key="2">
    <source>
        <dbReference type="ARBA" id="ARBA00004141"/>
    </source>
</evidence>
<keyword evidence="11" id="KW-0479">Metal-binding</keyword>
<dbReference type="GO" id="GO:0006508">
    <property type="term" value="P:proteolysis"/>
    <property type="evidence" value="ECO:0007669"/>
    <property type="project" value="UniProtKB-KW"/>
</dbReference>